<organism evidence="15 16">
    <name type="scientific">Apatococcus lobatus</name>
    <dbReference type="NCBI Taxonomy" id="904363"/>
    <lineage>
        <taxon>Eukaryota</taxon>
        <taxon>Viridiplantae</taxon>
        <taxon>Chlorophyta</taxon>
        <taxon>core chlorophytes</taxon>
        <taxon>Trebouxiophyceae</taxon>
        <taxon>Chlorellales</taxon>
        <taxon>Chlorellaceae</taxon>
        <taxon>Apatococcus</taxon>
    </lineage>
</organism>
<protein>
    <submittedName>
        <fullName evidence="15">Uncharacterized protein</fullName>
    </submittedName>
</protein>
<feature type="domain" description="C2" evidence="13">
    <location>
        <begin position="276"/>
        <end position="394"/>
    </location>
</feature>
<dbReference type="Pfam" id="PF17047">
    <property type="entry name" value="SMP_LBD"/>
    <property type="match status" value="1"/>
</dbReference>
<dbReference type="GO" id="GO:0006869">
    <property type="term" value="P:lipid transport"/>
    <property type="evidence" value="ECO:0007669"/>
    <property type="project" value="UniProtKB-KW"/>
</dbReference>
<dbReference type="InterPro" id="IPR039010">
    <property type="entry name" value="Synaptotagmin_SMP"/>
</dbReference>
<keyword evidence="3" id="KW-0813">Transport</keyword>
<feature type="domain" description="SMP-LTD" evidence="14">
    <location>
        <begin position="80"/>
        <end position="283"/>
    </location>
</feature>
<keyword evidence="6" id="KW-0677">Repeat</keyword>
<dbReference type="PROSITE" id="PS50004">
    <property type="entry name" value="C2"/>
    <property type="match status" value="2"/>
</dbReference>
<comment type="similarity">
    <text evidence="2">Belongs to the synaptotagmin family.</text>
</comment>
<dbReference type="SMART" id="SM00239">
    <property type="entry name" value="C2"/>
    <property type="match status" value="2"/>
</dbReference>
<evidence type="ECO:0000256" key="11">
    <source>
        <dbReference type="ARBA" id="ARBA00023136"/>
    </source>
</evidence>
<dbReference type="SUPFAM" id="SSF49562">
    <property type="entry name" value="C2 domain (Calcium/lipid-binding domain, CaLB)"/>
    <property type="match status" value="2"/>
</dbReference>
<keyword evidence="9" id="KW-0445">Lipid transport</keyword>
<sequence length="630" mass="70873">MQTVDTASAEGFHFRDALSGAVTMLVIIMTILYFVWKRLFKQIRRREQHLAVTSARDLDTDTLRHALGQFTTPSWMQFPDFERVGWVNSVIGQLWPHVSSALVSLVQDKLPPLLDENRPRWMTAIELHTFTLGNEPPQVNGVKVYHSDAVTDEVVIEVDVAWGGTQQFQLVVYPLPRFLSNSGLPVDVLGRVVARFVSMRVGVRDLTLSGKLRISFRPLLNKLPVVGSIKVSLLDMPQFSYNLNVYGGDVTFLPGLEVWLNSLLQDTVFQPLILPEGRTIPIAPGLQNAQMPAGMLYLHIVEAENVPRMDWLSPSDPYIQLWLQPKHKRRTETHSNNPHPMFDEDFELLVHEPDYQAVTFVLFDANTISKDEEIGRMTLPIKDLQSGETKDLWLELGPAADNRLNNPLQMGFTGVQRAGRLAVGSVEWVASKFRRKPRGTCRMHVEATFYRIGAEQLHAAEAGASAERLAELTGHPADSPVVRMLKGGVLYVTVKKGQDVAHRQGTRHMRATQVRVKVVDQERSTAAASGQQDPGWDETLDFAISGEFAQDNNVQIWVECWDYHWVNYASDNLTWGSRLGDHQFPPQGTLSVPLHEVISQRHVENSYHLEGVPEGTIDLGFHWVGILDTA</sequence>
<reference evidence="15 16" key="1">
    <citation type="journal article" date="2024" name="Nat. Commun.">
        <title>Phylogenomics reveals the evolutionary origins of lichenization in chlorophyte algae.</title>
        <authorList>
            <person name="Puginier C."/>
            <person name="Libourel C."/>
            <person name="Otte J."/>
            <person name="Skaloud P."/>
            <person name="Haon M."/>
            <person name="Grisel S."/>
            <person name="Petersen M."/>
            <person name="Berrin J.G."/>
            <person name="Delaux P.M."/>
            <person name="Dal Grande F."/>
            <person name="Keller J."/>
        </authorList>
    </citation>
    <scope>NUCLEOTIDE SEQUENCE [LARGE SCALE GENOMIC DNA]</scope>
    <source>
        <strain evidence="15 16">SAG 2145</strain>
    </source>
</reference>
<dbReference type="Pfam" id="PF00168">
    <property type="entry name" value="C2"/>
    <property type="match status" value="2"/>
</dbReference>
<comment type="subcellular location">
    <subcellularLocation>
        <location evidence="1">Membrane</location>
        <topology evidence="1">Single-pass membrane protein</topology>
    </subcellularLocation>
</comment>
<evidence type="ECO:0000256" key="7">
    <source>
        <dbReference type="ARBA" id="ARBA00022837"/>
    </source>
</evidence>
<dbReference type="EMBL" id="JALJOS010000035">
    <property type="protein sequence ID" value="KAK9821869.1"/>
    <property type="molecule type" value="Genomic_DNA"/>
</dbReference>
<evidence type="ECO:0000256" key="3">
    <source>
        <dbReference type="ARBA" id="ARBA00022448"/>
    </source>
</evidence>
<dbReference type="GO" id="GO:0016020">
    <property type="term" value="C:membrane"/>
    <property type="evidence" value="ECO:0007669"/>
    <property type="project" value="UniProtKB-SubCell"/>
</dbReference>
<proteinExistence type="inferred from homology"/>
<dbReference type="PANTHER" id="PTHR10774:SF190">
    <property type="entry name" value="C2 CALCIUM_LIPID-BINDING ENDONUCLEASE_EXONUCLEASE_PHOSPHATASE-RELATED"/>
    <property type="match status" value="1"/>
</dbReference>
<evidence type="ECO:0000256" key="4">
    <source>
        <dbReference type="ARBA" id="ARBA00022692"/>
    </source>
</evidence>
<keyword evidence="8 12" id="KW-1133">Transmembrane helix</keyword>
<dbReference type="GO" id="GO:0008289">
    <property type="term" value="F:lipid binding"/>
    <property type="evidence" value="ECO:0007669"/>
    <property type="project" value="UniProtKB-KW"/>
</dbReference>
<dbReference type="PANTHER" id="PTHR10774">
    <property type="entry name" value="EXTENDED SYNAPTOTAGMIN-RELATED"/>
    <property type="match status" value="1"/>
</dbReference>
<evidence type="ECO:0000259" key="14">
    <source>
        <dbReference type="PROSITE" id="PS51847"/>
    </source>
</evidence>
<keyword evidence="16" id="KW-1185">Reference proteome</keyword>
<dbReference type="Proteomes" id="UP001438707">
    <property type="component" value="Unassembled WGS sequence"/>
</dbReference>
<keyword evidence="5" id="KW-0479">Metal-binding</keyword>
<evidence type="ECO:0000256" key="2">
    <source>
        <dbReference type="ARBA" id="ARBA00006996"/>
    </source>
</evidence>
<evidence type="ECO:0000256" key="9">
    <source>
        <dbReference type="ARBA" id="ARBA00023055"/>
    </source>
</evidence>
<evidence type="ECO:0000259" key="13">
    <source>
        <dbReference type="PROSITE" id="PS50004"/>
    </source>
</evidence>
<keyword evidence="4 12" id="KW-0812">Transmembrane</keyword>
<dbReference type="PROSITE" id="PS51847">
    <property type="entry name" value="SMP"/>
    <property type="match status" value="1"/>
</dbReference>
<keyword evidence="10" id="KW-0446">Lipid-binding</keyword>
<evidence type="ECO:0000256" key="8">
    <source>
        <dbReference type="ARBA" id="ARBA00022989"/>
    </source>
</evidence>
<evidence type="ECO:0000256" key="10">
    <source>
        <dbReference type="ARBA" id="ARBA00023121"/>
    </source>
</evidence>
<feature type="domain" description="C2" evidence="13">
    <location>
        <begin position="468"/>
        <end position="607"/>
    </location>
</feature>
<dbReference type="InterPro" id="IPR045050">
    <property type="entry name" value="Synaptotagmin_plant"/>
</dbReference>
<dbReference type="GO" id="GO:0005783">
    <property type="term" value="C:endoplasmic reticulum"/>
    <property type="evidence" value="ECO:0007669"/>
    <property type="project" value="TreeGrafter"/>
</dbReference>
<dbReference type="AlphaFoldDB" id="A0AAW1QKB9"/>
<dbReference type="InterPro" id="IPR000008">
    <property type="entry name" value="C2_dom"/>
</dbReference>
<keyword evidence="7" id="KW-0106">Calcium</keyword>
<gene>
    <name evidence="15" type="ORF">WJX74_007721</name>
</gene>
<keyword evidence="11 12" id="KW-0472">Membrane</keyword>
<dbReference type="InterPro" id="IPR031468">
    <property type="entry name" value="SMP_LBD"/>
</dbReference>
<name>A0AAW1QKB9_9CHLO</name>
<accession>A0AAW1QKB9</accession>
<dbReference type="Gene3D" id="2.60.40.150">
    <property type="entry name" value="C2 domain"/>
    <property type="match status" value="2"/>
</dbReference>
<evidence type="ECO:0000256" key="12">
    <source>
        <dbReference type="SAM" id="Phobius"/>
    </source>
</evidence>
<evidence type="ECO:0000256" key="1">
    <source>
        <dbReference type="ARBA" id="ARBA00004167"/>
    </source>
</evidence>
<evidence type="ECO:0000313" key="16">
    <source>
        <dbReference type="Proteomes" id="UP001438707"/>
    </source>
</evidence>
<evidence type="ECO:0000313" key="15">
    <source>
        <dbReference type="EMBL" id="KAK9821869.1"/>
    </source>
</evidence>
<dbReference type="CDD" id="cd00030">
    <property type="entry name" value="C2"/>
    <property type="match status" value="1"/>
</dbReference>
<evidence type="ECO:0000256" key="5">
    <source>
        <dbReference type="ARBA" id="ARBA00022723"/>
    </source>
</evidence>
<dbReference type="CDD" id="cd21677">
    <property type="entry name" value="SMP_SYT"/>
    <property type="match status" value="1"/>
</dbReference>
<evidence type="ECO:0000256" key="6">
    <source>
        <dbReference type="ARBA" id="ARBA00022737"/>
    </source>
</evidence>
<dbReference type="GO" id="GO:0046872">
    <property type="term" value="F:metal ion binding"/>
    <property type="evidence" value="ECO:0007669"/>
    <property type="project" value="UniProtKB-KW"/>
</dbReference>
<comment type="caution">
    <text evidence="15">The sequence shown here is derived from an EMBL/GenBank/DDBJ whole genome shotgun (WGS) entry which is preliminary data.</text>
</comment>
<feature type="transmembrane region" description="Helical" evidence="12">
    <location>
        <begin position="17"/>
        <end position="36"/>
    </location>
</feature>
<dbReference type="InterPro" id="IPR035892">
    <property type="entry name" value="C2_domain_sf"/>
</dbReference>